<name>A0A317E761_9PROT</name>
<keyword evidence="3" id="KW-1185">Reference proteome</keyword>
<dbReference type="PANTHER" id="PTHR43222:SF2">
    <property type="entry name" value="NUDIX HYDROLASE 23, CHLOROPLASTIC"/>
    <property type="match status" value="1"/>
</dbReference>
<gene>
    <name evidence="2" type="ORF">DKG75_08860</name>
</gene>
<dbReference type="Proteomes" id="UP000246077">
    <property type="component" value="Unassembled WGS sequence"/>
</dbReference>
<dbReference type="Gene3D" id="2.20.70.10">
    <property type="match status" value="1"/>
</dbReference>
<organism evidence="2 3">
    <name type="scientific">Zavarzinia compransoris</name>
    <dbReference type="NCBI Taxonomy" id="1264899"/>
    <lineage>
        <taxon>Bacteria</taxon>
        <taxon>Pseudomonadati</taxon>
        <taxon>Pseudomonadota</taxon>
        <taxon>Alphaproteobacteria</taxon>
        <taxon>Rhodospirillales</taxon>
        <taxon>Zavarziniaceae</taxon>
        <taxon>Zavarzinia</taxon>
    </lineage>
</organism>
<dbReference type="GO" id="GO:0016787">
    <property type="term" value="F:hydrolase activity"/>
    <property type="evidence" value="ECO:0007669"/>
    <property type="project" value="UniProtKB-KW"/>
</dbReference>
<comment type="caution">
    <text evidence="2">The sequence shown here is derived from an EMBL/GenBank/DDBJ whole genome shotgun (WGS) entry which is preliminary data.</text>
</comment>
<dbReference type="CDD" id="cd04511">
    <property type="entry name" value="NUDIX_Hydrolase"/>
    <property type="match status" value="1"/>
</dbReference>
<reference evidence="3" key="1">
    <citation type="submission" date="2018-05" db="EMBL/GenBank/DDBJ databases">
        <title>Zavarzinia sp. HR-AS.</title>
        <authorList>
            <person name="Lee Y."/>
            <person name="Jeon C.O."/>
        </authorList>
    </citation>
    <scope>NUCLEOTIDE SEQUENCE [LARGE SCALE GENOMIC DNA]</scope>
    <source>
        <strain evidence="3">DSM 1231</strain>
    </source>
</reference>
<keyword evidence="2" id="KW-0378">Hydrolase</keyword>
<dbReference type="Pfam" id="PF00293">
    <property type="entry name" value="NUDIX"/>
    <property type="match status" value="1"/>
</dbReference>
<dbReference type="SUPFAM" id="SSF55811">
    <property type="entry name" value="Nudix"/>
    <property type="match status" value="1"/>
</dbReference>
<dbReference type="InterPro" id="IPR000086">
    <property type="entry name" value="NUDIX_hydrolase_dom"/>
</dbReference>
<evidence type="ECO:0000313" key="2">
    <source>
        <dbReference type="EMBL" id="PWR22076.1"/>
    </source>
</evidence>
<evidence type="ECO:0000313" key="3">
    <source>
        <dbReference type="Proteomes" id="UP000246077"/>
    </source>
</evidence>
<dbReference type="InterPro" id="IPR015797">
    <property type="entry name" value="NUDIX_hydrolase-like_dom_sf"/>
</dbReference>
<proteinExistence type="predicted"/>
<evidence type="ECO:0000259" key="1">
    <source>
        <dbReference type="PROSITE" id="PS51462"/>
    </source>
</evidence>
<accession>A0A317E761</accession>
<protein>
    <submittedName>
        <fullName evidence="2">NUDIX hydrolase</fullName>
    </submittedName>
</protein>
<dbReference type="OrthoDB" id="9761969at2"/>
<dbReference type="EMBL" id="QGLF01000002">
    <property type="protein sequence ID" value="PWR22076.1"/>
    <property type="molecule type" value="Genomic_DNA"/>
</dbReference>
<dbReference type="Gene3D" id="3.90.79.10">
    <property type="entry name" value="Nucleoside Triphosphate Pyrophosphohydrolase"/>
    <property type="match status" value="1"/>
</dbReference>
<feature type="domain" description="Nudix hydrolase" evidence="1">
    <location>
        <begin position="36"/>
        <end position="167"/>
    </location>
</feature>
<dbReference type="RefSeq" id="WP_109920721.1">
    <property type="nucleotide sequence ID" value="NZ_QGLF01000002.1"/>
</dbReference>
<sequence>MSTLYDLPADRGACHDFHHVVPDGDDRVRRVCRTCGFIDYVNPLIIVGTVISHDDRILLVRRAIEPRRGFWTIPAGYMEEGESVAEGAAREAWEEALARIEIDALLAVYSIPRISQVQLIHRAALPTPDFGIGPESLEARLFAFDEIPWDDLAFPSVHWALRHWHEVRGRSGFAPFANPPGF</sequence>
<dbReference type="AlphaFoldDB" id="A0A317E761"/>
<dbReference type="PROSITE" id="PS51462">
    <property type="entry name" value="NUDIX"/>
    <property type="match status" value="1"/>
</dbReference>
<dbReference type="PANTHER" id="PTHR43222">
    <property type="entry name" value="NUDIX HYDROLASE 23"/>
    <property type="match status" value="1"/>
</dbReference>